<dbReference type="GO" id="GO:0003677">
    <property type="term" value="F:DNA binding"/>
    <property type="evidence" value="ECO:0007669"/>
    <property type="project" value="UniProtKB-KW"/>
</dbReference>
<comment type="caution">
    <text evidence="5">The sequence shown here is derived from an EMBL/GenBank/DDBJ whole genome shotgun (WGS) entry which is preliminary data.</text>
</comment>
<dbReference type="Proteomes" id="UP000240509">
    <property type="component" value="Unassembled WGS sequence"/>
</dbReference>
<dbReference type="SMART" id="SM00345">
    <property type="entry name" value="HTH_GNTR"/>
    <property type="match status" value="1"/>
</dbReference>
<feature type="domain" description="HTH gntR-type" evidence="4">
    <location>
        <begin position="7"/>
        <end position="75"/>
    </location>
</feature>
<dbReference type="AlphaFoldDB" id="A0A2T4UAA7"/>
<proteinExistence type="predicted"/>
<accession>A0A2T4UAA7</accession>
<evidence type="ECO:0000313" key="5">
    <source>
        <dbReference type="EMBL" id="PTL40321.1"/>
    </source>
</evidence>
<organism evidence="5 6">
    <name type="scientific">Alkalicoccus saliphilus</name>
    <dbReference type="NCBI Taxonomy" id="200989"/>
    <lineage>
        <taxon>Bacteria</taxon>
        <taxon>Bacillati</taxon>
        <taxon>Bacillota</taxon>
        <taxon>Bacilli</taxon>
        <taxon>Bacillales</taxon>
        <taxon>Bacillaceae</taxon>
        <taxon>Alkalicoccus</taxon>
    </lineage>
</organism>
<evidence type="ECO:0000256" key="3">
    <source>
        <dbReference type="ARBA" id="ARBA00023163"/>
    </source>
</evidence>
<evidence type="ECO:0000256" key="2">
    <source>
        <dbReference type="ARBA" id="ARBA00023125"/>
    </source>
</evidence>
<dbReference type="RefSeq" id="WP_107583499.1">
    <property type="nucleotide sequence ID" value="NZ_PZJJ01000002.1"/>
</dbReference>
<keyword evidence="2" id="KW-0238">DNA-binding</keyword>
<dbReference type="InterPro" id="IPR036390">
    <property type="entry name" value="WH_DNA-bd_sf"/>
</dbReference>
<keyword evidence="1" id="KW-0805">Transcription regulation</keyword>
<keyword evidence="3" id="KW-0804">Transcription</keyword>
<gene>
    <name evidence="5" type="ORF">C6Y45_01755</name>
</gene>
<dbReference type="PROSITE" id="PS50949">
    <property type="entry name" value="HTH_GNTR"/>
    <property type="match status" value="1"/>
</dbReference>
<dbReference type="PANTHER" id="PTHR38445:SF10">
    <property type="entry name" value="GNTR-FAMILY TRANSCRIPTIONAL REGULATOR"/>
    <property type="match status" value="1"/>
</dbReference>
<reference evidence="5 6" key="1">
    <citation type="submission" date="2018-03" db="EMBL/GenBank/DDBJ databases">
        <title>Alkalicoccus saliphilus sp. nov., isolated from a mineral pool.</title>
        <authorList>
            <person name="Zhao B."/>
        </authorList>
    </citation>
    <scope>NUCLEOTIDE SEQUENCE [LARGE SCALE GENOMIC DNA]</scope>
    <source>
        <strain evidence="5 6">6AG</strain>
    </source>
</reference>
<sequence>MDFHDRKPIYQQIREQIEDQILDGRLKEEDKAPSTTQLVSFYKVNHLTAAKGVNELVEENILYKRRGIGMFVASGAVEKLINKRRKVFGEEYITELVREAEKLHITERELLEMIRERMRK</sequence>
<dbReference type="OrthoDB" id="162505at2"/>
<dbReference type="Pfam" id="PF00392">
    <property type="entry name" value="GntR"/>
    <property type="match status" value="1"/>
</dbReference>
<dbReference type="SUPFAM" id="SSF46785">
    <property type="entry name" value="Winged helix' DNA-binding domain"/>
    <property type="match status" value="1"/>
</dbReference>
<protein>
    <submittedName>
        <fullName evidence="5">GntR family transcriptional regulator</fullName>
    </submittedName>
</protein>
<dbReference type="Gene3D" id="1.10.10.10">
    <property type="entry name" value="Winged helix-like DNA-binding domain superfamily/Winged helix DNA-binding domain"/>
    <property type="match status" value="1"/>
</dbReference>
<evidence type="ECO:0000313" key="6">
    <source>
        <dbReference type="Proteomes" id="UP000240509"/>
    </source>
</evidence>
<dbReference type="InterPro" id="IPR000524">
    <property type="entry name" value="Tscrpt_reg_HTH_GntR"/>
</dbReference>
<dbReference type="CDD" id="cd07377">
    <property type="entry name" value="WHTH_GntR"/>
    <property type="match status" value="1"/>
</dbReference>
<name>A0A2T4UAA7_9BACI</name>
<evidence type="ECO:0000259" key="4">
    <source>
        <dbReference type="PROSITE" id="PS50949"/>
    </source>
</evidence>
<dbReference type="GO" id="GO:0003700">
    <property type="term" value="F:DNA-binding transcription factor activity"/>
    <property type="evidence" value="ECO:0007669"/>
    <property type="project" value="InterPro"/>
</dbReference>
<dbReference type="EMBL" id="PZJJ01000002">
    <property type="protein sequence ID" value="PTL40321.1"/>
    <property type="molecule type" value="Genomic_DNA"/>
</dbReference>
<dbReference type="InterPro" id="IPR036388">
    <property type="entry name" value="WH-like_DNA-bd_sf"/>
</dbReference>
<dbReference type="PANTHER" id="PTHR38445">
    <property type="entry name" value="HTH-TYPE TRANSCRIPTIONAL REPRESSOR YTRA"/>
    <property type="match status" value="1"/>
</dbReference>
<evidence type="ECO:0000256" key="1">
    <source>
        <dbReference type="ARBA" id="ARBA00023015"/>
    </source>
</evidence>
<keyword evidence="6" id="KW-1185">Reference proteome</keyword>